<accession>A0A226DIX3</accession>
<dbReference type="Gene3D" id="1.10.10.10">
    <property type="entry name" value="Winged helix-like DNA-binding domain superfamily/Winged helix DNA-binding domain"/>
    <property type="match status" value="1"/>
</dbReference>
<feature type="compositionally biased region" description="Acidic residues" evidence="3">
    <location>
        <begin position="111"/>
        <end position="123"/>
    </location>
</feature>
<feature type="compositionally biased region" description="Basic and acidic residues" evidence="3">
    <location>
        <begin position="325"/>
        <end position="338"/>
    </location>
</feature>
<dbReference type="SUPFAM" id="SSF46785">
    <property type="entry name" value="Winged helix' DNA-binding domain"/>
    <property type="match status" value="1"/>
</dbReference>
<evidence type="ECO:0000259" key="4">
    <source>
        <dbReference type="PROSITE" id="PS50961"/>
    </source>
</evidence>
<keyword evidence="1 2" id="KW-0694">RNA-binding</keyword>
<dbReference type="OrthoDB" id="435402at2759"/>
<organism evidence="6 7">
    <name type="scientific">Folsomia candida</name>
    <name type="common">Springtail</name>
    <dbReference type="NCBI Taxonomy" id="158441"/>
    <lineage>
        <taxon>Eukaryota</taxon>
        <taxon>Metazoa</taxon>
        <taxon>Ecdysozoa</taxon>
        <taxon>Arthropoda</taxon>
        <taxon>Hexapoda</taxon>
        <taxon>Collembola</taxon>
        <taxon>Entomobryomorpha</taxon>
        <taxon>Isotomoidea</taxon>
        <taxon>Isotomidae</taxon>
        <taxon>Proisotominae</taxon>
        <taxon>Folsomia</taxon>
    </lineage>
</organism>
<dbReference type="InterPro" id="IPR036390">
    <property type="entry name" value="WH_DNA-bd_sf"/>
</dbReference>
<feature type="compositionally biased region" description="Low complexity" evidence="3">
    <location>
        <begin position="348"/>
        <end position="359"/>
    </location>
</feature>
<evidence type="ECO:0000256" key="3">
    <source>
        <dbReference type="SAM" id="MobiDB-lite"/>
    </source>
</evidence>
<dbReference type="Proteomes" id="UP000198287">
    <property type="component" value="Unassembled WGS sequence"/>
</dbReference>
<evidence type="ECO:0000256" key="1">
    <source>
        <dbReference type="ARBA" id="ARBA00022884"/>
    </source>
</evidence>
<dbReference type="GO" id="GO:0005634">
    <property type="term" value="C:nucleus"/>
    <property type="evidence" value="ECO:0007669"/>
    <property type="project" value="TreeGrafter"/>
</dbReference>
<feature type="compositionally biased region" description="Basic and acidic residues" evidence="3">
    <location>
        <begin position="292"/>
        <end position="318"/>
    </location>
</feature>
<dbReference type="EMBL" id="LNIX01000020">
    <property type="protein sequence ID" value="OXA44136.1"/>
    <property type="molecule type" value="Genomic_DNA"/>
</dbReference>
<evidence type="ECO:0000259" key="5">
    <source>
        <dbReference type="PROSITE" id="PS51938"/>
    </source>
</evidence>
<protein>
    <submittedName>
        <fullName evidence="6">La-related protein 6</fullName>
    </submittedName>
</protein>
<evidence type="ECO:0000313" key="6">
    <source>
        <dbReference type="EMBL" id="OXA44136.1"/>
    </source>
</evidence>
<dbReference type="InterPro" id="IPR006630">
    <property type="entry name" value="La_HTH"/>
</dbReference>
<comment type="caution">
    <text evidence="6">The sequence shown here is derived from an EMBL/GenBank/DDBJ whole genome shotgun (WGS) entry which is preliminary data.</text>
</comment>
<feature type="domain" description="HTH La-type RNA-binding" evidence="4">
    <location>
        <begin position="193"/>
        <end position="284"/>
    </location>
</feature>
<dbReference type="InterPro" id="IPR036388">
    <property type="entry name" value="WH-like_DNA-bd_sf"/>
</dbReference>
<dbReference type="AlphaFoldDB" id="A0A226DIX3"/>
<feature type="region of interest" description="Disordered" evidence="3">
    <location>
        <begin position="108"/>
        <end position="193"/>
    </location>
</feature>
<dbReference type="Pfam" id="PF05383">
    <property type="entry name" value="La"/>
    <property type="match status" value="1"/>
</dbReference>
<dbReference type="Pfam" id="PF12901">
    <property type="entry name" value="SUZ-C"/>
    <property type="match status" value="1"/>
</dbReference>
<name>A0A226DIX3_FOLCA</name>
<keyword evidence="7" id="KW-1185">Reference proteome</keyword>
<reference evidence="6 7" key="1">
    <citation type="submission" date="2015-12" db="EMBL/GenBank/DDBJ databases">
        <title>The genome of Folsomia candida.</title>
        <authorList>
            <person name="Faddeeva A."/>
            <person name="Derks M.F."/>
            <person name="Anvar Y."/>
            <person name="Smit S."/>
            <person name="Van Straalen N."/>
            <person name="Roelofs D."/>
        </authorList>
    </citation>
    <scope>NUCLEOTIDE SEQUENCE [LARGE SCALE GENOMIC DNA]</scope>
    <source>
        <strain evidence="6 7">VU population</strain>
        <tissue evidence="6">Whole body</tissue>
    </source>
</reference>
<proteinExistence type="predicted"/>
<dbReference type="PANTHER" id="PTHR22792">
    <property type="entry name" value="LUPUS LA PROTEIN-RELATED"/>
    <property type="match status" value="1"/>
</dbReference>
<dbReference type="GO" id="GO:0003729">
    <property type="term" value="F:mRNA binding"/>
    <property type="evidence" value="ECO:0007669"/>
    <property type="project" value="TreeGrafter"/>
</dbReference>
<feature type="region of interest" description="Disordered" evidence="3">
    <location>
        <begin position="270"/>
        <end position="371"/>
    </location>
</feature>
<dbReference type="InterPro" id="IPR024642">
    <property type="entry name" value="SUZ-C"/>
</dbReference>
<dbReference type="PROSITE" id="PS51938">
    <property type="entry name" value="SUZ_C"/>
    <property type="match status" value="1"/>
</dbReference>
<gene>
    <name evidence="6" type="ORF">Fcan01_21060</name>
</gene>
<dbReference type="PROSITE" id="PS50961">
    <property type="entry name" value="HTH_LA"/>
    <property type="match status" value="1"/>
</dbReference>
<sequence length="475" mass="52192">MVKIEPENKTRAAVNAGQSLVSTLLLSLLRLWHSFCHLLWLGSVGNSGLIGETDSTKITDCQERDEQVDDDDTDVTYFKRTMTIQTPDVIVPSDDQENHDQVNNFSLKQDSEEEGEVSSDEEACPPQKTEDIDSSSGYGSGNGSSLSGSPVLNSANLKEHDPQNLSSDEHETNGGGSVAPLPAPRRHSDSSDGEVPLDVAARIVAQVESMFSDDHLAKDGFLLKHVRRRTDGFVSLKLVAGLRKVKQISREFPVVLNALKTSDSLEVNADGTKIRRREPLTSELQTMPIKQAKKDKAGPDGDKEKNQAEKENQDDQKLARKRRQKGGDRQKDELHSSDRGNQGPNYKTTNSRRSSISTNDESLPIRRRRGGSLPVAPLAQYRGNYCICPPNPPSQNAVDFLRPNSNGYFEGGTDPAATMSSWLQKRKASNRLSVGEVSLGSGVIRQPRGPDGSKGFHPGYRALMQEERLNMSAFN</sequence>
<dbReference type="SMART" id="SM00715">
    <property type="entry name" value="LA"/>
    <property type="match status" value="1"/>
</dbReference>
<feature type="compositionally biased region" description="Basic and acidic residues" evidence="3">
    <location>
        <begin position="157"/>
        <end position="172"/>
    </location>
</feature>
<feature type="domain" description="SUZ-C" evidence="5">
    <location>
        <begin position="417"/>
        <end position="460"/>
    </location>
</feature>
<dbReference type="PANTHER" id="PTHR22792:SF140">
    <property type="entry name" value="ACHILLES, ISOFORM A"/>
    <property type="match status" value="1"/>
</dbReference>
<dbReference type="InterPro" id="IPR045180">
    <property type="entry name" value="La_dom_prot"/>
</dbReference>
<evidence type="ECO:0000313" key="7">
    <source>
        <dbReference type="Proteomes" id="UP000198287"/>
    </source>
</evidence>
<evidence type="ECO:0000256" key="2">
    <source>
        <dbReference type="PROSITE-ProRule" id="PRU00332"/>
    </source>
</evidence>